<proteinExistence type="predicted"/>
<dbReference type="AlphaFoldDB" id="A0AA87AJE5"/>
<gene>
    <name evidence="1" type="ORF">HMPREF0514_11970</name>
</gene>
<dbReference type="Proteomes" id="UP000003672">
    <property type="component" value="Unassembled WGS sequence"/>
</dbReference>
<comment type="caution">
    <text evidence="1">The sequence shown here is derived from an EMBL/GenBank/DDBJ whole genome shotgun (WGS) entry which is preliminary data.</text>
</comment>
<evidence type="ECO:0000313" key="2">
    <source>
        <dbReference type="Proteomes" id="UP000003672"/>
    </source>
</evidence>
<reference evidence="1 2" key="1">
    <citation type="submission" date="2010-06" db="EMBL/GenBank/DDBJ databases">
        <authorList>
            <person name="Muzny D."/>
            <person name="Qin X."/>
            <person name="Buhay C."/>
            <person name="Dugan-Rocha S."/>
            <person name="Ding Y."/>
            <person name="Chen G."/>
            <person name="Hawes A."/>
            <person name="Holder M."/>
            <person name="Jhangiani S."/>
            <person name="Johnson A."/>
            <person name="Khan Z."/>
            <person name="Li Z."/>
            <person name="Liu W."/>
            <person name="Liu X."/>
            <person name="Perez L."/>
            <person name="Shen H."/>
            <person name="Wang Q."/>
            <person name="Watt J."/>
            <person name="Xi L."/>
            <person name="Xin Y."/>
            <person name="Zhou J."/>
            <person name="Deng J."/>
            <person name="Jiang H."/>
            <person name="Liu Y."/>
            <person name="Qu J."/>
            <person name="Song X.-Z."/>
            <person name="Zhang L."/>
            <person name="Villasana D."/>
            <person name="Johnson A."/>
            <person name="Liu J."/>
            <person name="Liyanage D."/>
            <person name="Lorensuhewa L."/>
            <person name="Robinson T."/>
            <person name="Song A."/>
            <person name="Song B.-B."/>
            <person name="Dinh H."/>
            <person name="Thornton R."/>
            <person name="Coyle M."/>
            <person name="Francisco L."/>
            <person name="Jackson L."/>
            <person name="Javaid M."/>
            <person name="Korchina V."/>
            <person name="Kovar C."/>
            <person name="Mata R."/>
            <person name="Mathew T."/>
            <person name="Ngo R."/>
            <person name="Nguyen L."/>
            <person name="Nguyen N."/>
            <person name="Okwuonu G."/>
            <person name="Ongeri F."/>
            <person name="Pham C."/>
            <person name="Simmons D."/>
            <person name="Wilczek-Boney K."/>
            <person name="Hale W."/>
            <person name="Jakkamsetti A."/>
            <person name="Pham P."/>
            <person name="Ruth R."/>
            <person name="San Lucas F."/>
            <person name="Warren J."/>
            <person name="Zhang J."/>
            <person name="Zhao Z."/>
            <person name="Zhou C."/>
            <person name="Zhu D."/>
            <person name="Lee S."/>
            <person name="Bess C."/>
            <person name="Blankenburg K."/>
            <person name="Forbes L."/>
            <person name="Fu Q."/>
            <person name="Gubbala S."/>
            <person name="Hirani K."/>
            <person name="Jayaseelan J.C."/>
            <person name="Lara F."/>
            <person name="Munidasa M."/>
            <person name="Palculict T."/>
            <person name="Patil S."/>
            <person name="Pu L.-L."/>
            <person name="Saada N."/>
            <person name="Tang L."/>
            <person name="Weissenberger G."/>
            <person name="Zhu Y."/>
            <person name="Hemphill L."/>
            <person name="Shang Y."/>
            <person name="Youmans B."/>
            <person name="Ayvaz T."/>
            <person name="Ross M."/>
            <person name="Santibanez J."/>
            <person name="Aqrawi P."/>
            <person name="Gross S."/>
            <person name="Joshi V."/>
            <person name="Fowler G."/>
            <person name="Nazareth L."/>
            <person name="Reid J."/>
            <person name="Worley K."/>
            <person name="Petrosino J."/>
            <person name="Highlander S."/>
            <person name="Gibbs R."/>
        </authorList>
    </citation>
    <scope>NUCLEOTIDE SEQUENCE [LARGE SCALE GENOMIC DNA]</scope>
    <source>
        <strain evidence="1 2">JV-V03</strain>
    </source>
</reference>
<dbReference type="RefSeq" id="WP_003650121.1">
    <property type="nucleotide sequence ID" value="NZ_CP040502.1"/>
</dbReference>
<protein>
    <submittedName>
        <fullName evidence="1">Uncharacterized protein</fullName>
    </submittedName>
</protein>
<accession>A0AA87AJE5</accession>
<organism evidence="1 2">
    <name type="scientific">Lactobacillus paragasseri JV-V03</name>
    <dbReference type="NCBI Taxonomy" id="525326"/>
    <lineage>
        <taxon>Bacteria</taxon>
        <taxon>Bacillati</taxon>
        <taxon>Bacillota</taxon>
        <taxon>Bacilli</taxon>
        <taxon>Lactobacillales</taxon>
        <taxon>Lactobacillaceae</taxon>
        <taxon>Lactobacillus</taxon>
    </lineage>
</organism>
<name>A0AA87AJE5_9LACO</name>
<sequence>MSEQAILDNSKKEALKQALEKIDRNEAKMKGSKTMSKSKGKIYDGTIGRLAGA</sequence>
<dbReference type="EMBL" id="ACGO02000010">
    <property type="protein sequence ID" value="EFJ68754.1"/>
    <property type="molecule type" value="Genomic_DNA"/>
</dbReference>
<evidence type="ECO:0000313" key="1">
    <source>
        <dbReference type="EMBL" id="EFJ68754.1"/>
    </source>
</evidence>